<evidence type="ECO:0000313" key="29">
    <source>
        <dbReference type="Proteomes" id="UP000282269"/>
    </source>
</evidence>
<evidence type="ECO:0000313" key="9">
    <source>
        <dbReference type="EMBL" id="AKA79844.1"/>
    </source>
</evidence>
<feature type="transmembrane region" description="Helical" evidence="6">
    <location>
        <begin position="16"/>
        <end position="38"/>
    </location>
</feature>
<sequence>MALITLEIMLYELENVLYMLEYGVFIYFPVNFAIFFLFRQFLLRHFSKSYKPYISGLSRDKVKVSAIVPEYGENLEIFEKCLRSVAKNKPDEIIVVHDDKRKEVVDISKKYGAKVISLSRRVGKRGALIIGWLNAIGDIIVQLDSDTIMEDNTINEIVKPFADPKVAGVQGRPVLFRTDGRIPYLFGQIIEYSRDIVVRALNGTLNVIDGKIAAYRRSYLLETIRHFNHETYGKRKLIAADDKALTYYANMNGYKTVYQATAVAKSAAQPTFLKFLNQQLRWARSGYLYLIKEMRSGLFFKMPGKYRFHMLTYLLAPFSFALALIDTLLVPGNPTALTWSYLAYYGFNIPIILYSLLIFIFGLYLSMKISFGILNLKLPDKISFVDLITLGILGLFVIFPMFIYAAITHYGVSEWRGSSYLG</sequence>
<keyword evidence="5 6" id="KW-0472">Membrane</keyword>
<protein>
    <submittedName>
        <fullName evidence="7">Glycosyltransferase</fullName>
    </submittedName>
    <submittedName>
        <fullName evidence="18">N-acetylglucosaminyltransferase</fullName>
    </submittedName>
</protein>
<dbReference type="GO" id="GO:0050501">
    <property type="term" value="F:hyaluronan synthase activity"/>
    <property type="evidence" value="ECO:0007669"/>
    <property type="project" value="TreeGrafter"/>
</dbReference>
<dbReference type="EMBL" id="CP033237">
    <property type="protein sequence ID" value="AZF74177.1"/>
    <property type="molecule type" value="Genomic_DNA"/>
</dbReference>
<evidence type="ECO:0000313" key="19">
    <source>
        <dbReference type="Proteomes" id="UP000033057"/>
    </source>
</evidence>
<feature type="transmembrane region" description="Helical" evidence="6">
    <location>
        <begin position="387"/>
        <end position="407"/>
    </location>
</feature>
<dbReference type="Proteomes" id="UP000273443">
    <property type="component" value="Chromosome"/>
</dbReference>
<evidence type="ECO:0000313" key="30">
    <source>
        <dbReference type="Proteomes" id="UP000594632"/>
    </source>
</evidence>
<dbReference type="Proteomes" id="UP000076770">
    <property type="component" value="Chromosome i"/>
</dbReference>
<dbReference type="EMBL" id="LT549890">
    <property type="protein sequence ID" value="SAI84950.1"/>
    <property type="molecule type" value="Genomic_DNA"/>
</dbReference>
<dbReference type="PATRIC" id="fig|2287.6.peg.2363"/>
<keyword evidence="6" id="KW-1133">Transmembrane helix</keyword>
<evidence type="ECO:0000313" key="14">
    <source>
        <dbReference type="EMBL" id="AZF79407.1"/>
    </source>
</evidence>
<keyword evidence="6" id="KW-0812">Transmembrane</keyword>
<dbReference type="EMBL" id="CP033239">
    <property type="protein sequence ID" value="AZF79407.1"/>
    <property type="molecule type" value="Genomic_DNA"/>
</dbReference>
<dbReference type="Proteomes" id="UP000033057">
    <property type="component" value="Chromosome"/>
</dbReference>
<evidence type="ECO:0000313" key="7">
    <source>
        <dbReference type="EMBL" id="AKA74456.1"/>
    </source>
</evidence>
<dbReference type="CDD" id="cd06434">
    <property type="entry name" value="GT2_HAS"/>
    <property type="match status" value="1"/>
</dbReference>
<organism evidence="7 20">
    <name type="scientific">Saccharolobus solfataricus</name>
    <name type="common">Sulfolobus solfataricus</name>
    <dbReference type="NCBI Taxonomy" id="2287"/>
    <lineage>
        <taxon>Archaea</taxon>
        <taxon>Thermoproteota</taxon>
        <taxon>Thermoprotei</taxon>
        <taxon>Sulfolobales</taxon>
        <taxon>Sulfolobaceae</taxon>
        <taxon>Saccharolobus</taxon>
    </lineage>
</organism>
<keyword evidence="2" id="KW-1003">Cell membrane</keyword>
<reference evidence="23 24" key="4">
    <citation type="journal article" date="2018" name="Proc. Natl. Acad. Sci. U.S.A.">
        <title>Nonmutational mechanism of inheritance in the Archaeon Sulfolobus solfataricus.</title>
        <authorList>
            <person name="Payne S."/>
            <person name="McCarthy S."/>
            <person name="Johnson T."/>
            <person name="North E."/>
            <person name="Blum P."/>
        </authorList>
    </citation>
    <scope>NUCLEOTIDE SEQUENCE [LARGE SCALE GENOMIC DNA]</scope>
    <source>
        <strain evidence="11 23">SARC-H</strain>
        <strain evidence="12 27">SARC-I</strain>
        <strain evidence="14 28">SARC-N</strain>
        <strain evidence="15 29">SARC-O</strain>
        <strain evidence="16 24">SUL120</strain>
        <strain evidence="10 25">SULG</strain>
        <strain evidence="13 26">SULM</strain>
    </source>
</reference>
<evidence type="ECO:0000256" key="2">
    <source>
        <dbReference type="ARBA" id="ARBA00022475"/>
    </source>
</evidence>
<dbReference type="Pfam" id="PF13641">
    <property type="entry name" value="Glyco_tranf_2_3"/>
    <property type="match status" value="1"/>
</dbReference>
<evidence type="ECO:0000313" key="28">
    <source>
        <dbReference type="Proteomes" id="UP000278715"/>
    </source>
</evidence>
<feature type="transmembrane region" description="Helical" evidence="6">
    <location>
        <begin position="342"/>
        <end position="366"/>
    </location>
</feature>
<dbReference type="Proteomes" id="UP000594632">
    <property type="component" value="Chromosome"/>
</dbReference>
<dbReference type="EMBL" id="CP050869">
    <property type="protein sequence ID" value="QPG48987.1"/>
    <property type="molecule type" value="Genomic_DNA"/>
</dbReference>
<dbReference type="EMBL" id="CP033236">
    <property type="protein sequence ID" value="AZF71557.1"/>
    <property type="molecule type" value="Genomic_DNA"/>
</dbReference>
<evidence type="ECO:0000256" key="1">
    <source>
        <dbReference type="ARBA" id="ARBA00004236"/>
    </source>
</evidence>
<dbReference type="AlphaFoldDB" id="A0A0E3GTV0"/>
<keyword evidence="4 7" id="KW-0808">Transferase</keyword>
<reference evidence="22" key="2">
    <citation type="submission" date="2016-04" db="EMBL/GenBank/DDBJ databases">
        <authorList>
            <person name="Shah S.A."/>
            <person name="Garrett R.A."/>
        </authorList>
    </citation>
    <scope>NUCLEOTIDE SEQUENCE [LARGE SCALE GENOMIC DNA]</scope>
    <source>
        <strain evidence="22">ATCC 35091 / DSM 1616 / JCM 8930 / NBRC 15331 / P1</strain>
    </source>
</reference>
<evidence type="ECO:0000256" key="6">
    <source>
        <dbReference type="SAM" id="Phobius"/>
    </source>
</evidence>
<evidence type="ECO:0000256" key="4">
    <source>
        <dbReference type="ARBA" id="ARBA00022679"/>
    </source>
</evidence>
<comment type="subcellular location">
    <subcellularLocation>
        <location evidence="1">Cell membrane</location>
    </subcellularLocation>
</comment>
<dbReference type="KEGG" id="ssol:SULB_2286"/>
<dbReference type="EMBL" id="CP033235">
    <property type="protein sequence ID" value="AZF68937.1"/>
    <property type="molecule type" value="Genomic_DNA"/>
</dbReference>
<dbReference type="EMBL" id="CP011057">
    <property type="protein sequence ID" value="AKA79844.1"/>
    <property type="molecule type" value="Genomic_DNA"/>
</dbReference>
<evidence type="ECO:0000313" key="13">
    <source>
        <dbReference type="EMBL" id="AZF76800.1"/>
    </source>
</evidence>
<reference evidence="17 30" key="6">
    <citation type="journal article" date="2020" name="Nat. Commun.">
        <title>The structures of two archaeal type IV pili illuminate evolutionary relationships.</title>
        <authorList>
            <person name="Wang F."/>
            <person name="Baquero D.P."/>
            <person name="Su Z."/>
            <person name="Beltran L.C."/>
            <person name="Prangishvili D."/>
            <person name="Krupovic M."/>
            <person name="Egelman E.H."/>
        </authorList>
    </citation>
    <scope>NUCLEOTIDE SEQUENCE [LARGE SCALE GENOMIC DNA]</scope>
    <source>
        <strain evidence="17 30">POZ149</strain>
    </source>
</reference>
<dbReference type="KEGG" id="ssof:SULC_2283"/>
<evidence type="ECO:0000256" key="3">
    <source>
        <dbReference type="ARBA" id="ARBA00022676"/>
    </source>
</evidence>
<dbReference type="GO" id="GO:0085029">
    <property type="term" value="P:extracellular matrix assembly"/>
    <property type="evidence" value="ECO:0007669"/>
    <property type="project" value="TreeGrafter"/>
</dbReference>
<accession>A0A0E3GTV0</accession>
<evidence type="ECO:0000313" key="24">
    <source>
        <dbReference type="Proteomes" id="UP000269431"/>
    </source>
</evidence>
<dbReference type="Proteomes" id="UP000278715">
    <property type="component" value="Chromosome"/>
</dbReference>
<dbReference type="EMBL" id="CP033241">
    <property type="protein sequence ID" value="AZF84594.1"/>
    <property type="molecule type" value="Genomic_DNA"/>
</dbReference>
<dbReference type="Proteomes" id="UP000275843">
    <property type="component" value="Chromosome"/>
</dbReference>
<dbReference type="Proteomes" id="UP000273194">
    <property type="component" value="Chromosome"/>
</dbReference>
<evidence type="ECO:0000313" key="27">
    <source>
        <dbReference type="Proteomes" id="UP000275843"/>
    </source>
</evidence>
<reference evidence="19 20" key="1">
    <citation type="journal article" date="2015" name="Genome Announc.">
        <title>Complete Genome Sequence of Sulfolobus solfataricus Strain 98/2 and Evolved Derivatives.</title>
        <authorList>
            <person name="McCarthy S."/>
            <person name="Gradnigo J."/>
            <person name="Johnson T."/>
            <person name="Payne S."/>
            <person name="Lipzen A."/>
            <person name="Martin J."/>
            <person name="Schackwitz W."/>
            <person name="Moriyama E."/>
            <person name="Blum P."/>
        </authorList>
    </citation>
    <scope>NUCLEOTIDE SEQUENCE [LARGE SCALE GENOMIC DNA]</scope>
    <source>
        <strain evidence="19">98/2 SULC</strain>
        <strain evidence="7">SARC-B</strain>
        <strain evidence="8">SARC-C</strain>
        <strain evidence="9 21">SULA</strain>
        <strain evidence="20">SULB</strain>
    </source>
</reference>
<dbReference type="EMBL" id="CP033240">
    <property type="protein sequence ID" value="AZF82011.1"/>
    <property type="molecule type" value="Genomic_DNA"/>
</dbReference>
<evidence type="ECO:0000313" key="12">
    <source>
        <dbReference type="EMBL" id="AZF74177.1"/>
    </source>
</evidence>
<reference evidence="7" key="5">
    <citation type="submission" date="2018-10" db="EMBL/GenBank/DDBJ databases">
        <authorList>
            <person name="McCarthy S."/>
            <person name="Gradnigo J."/>
            <person name="Johnson T."/>
            <person name="Payne S."/>
            <person name="Lipzen A."/>
            <person name="Schackwitz W."/>
            <person name="Martin J."/>
            <person name="Moriyama E."/>
            <person name="Blum P."/>
        </authorList>
    </citation>
    <scope>NUCLEOTIDE SEQUENCE</scope>
    <source>
        <strain evidence="7">SARC-B</strain>
        <strain evidence="8">SARC-C</strain>
        <strain evidence="9">SULA</strain>
    </source>
</reference>
<evidence type="ECO:0000313" key="23">
    <source>
        <dbReference type="Proteomes" id="UP000267993"/>
    </source>
</evidence>
<evidence type="ECO:0000313" key="18">
    <source>
        <dbReference type="EMBL" id="SAI84950.1"/>
    </source>
</evidence>
<evidence type="ECO:0000313" key="17">
    <source>
        <dbReference type="EMBL" id="QPG48987.1"/>
    </source>
</evidence>
<evidence type="ECO:0000313" key="22">
    <source>
        <dbReference type="Proteomes" id="UP000076770"/>
    </source>
</evidence>
<dbReference type="PANTHER" id="PTHR22913">
    <property type="entry name" value="HYALURONAN SYNTHASE"/>
    <property type="match status" value="1"/>
</dbReference>
<evidence type="ECO:0000313" key="21">
    <source>
        <dbReference type="Proteomes" id="UP000033106"/>
    </source>
</evidence>
<dbReference type="Proteomes" id="UP000269431">
    <property type="component" value="Chromosome"/>
</dbReference>
<dbReference type="Proteomes" id="UP000033106">
    <property type="component" value="Chromosome"/>
</dbReference>
<keyword evidence="3 18" id="KW-0328">Glycosyltransferase</keyword>
<dbReference type="Proteomes" id="UP000267993">
    <property type="component" value="Chromosome"/>
</dbReference>
<reference evidence="18" key="3">
    <citation type="submission" date="2016-04" db="EMBL/GenBank/DDBJ databases">
        <authorList>
            <person name="Evans L.H."/>
            <person name="Alamgir A."/>
            <person name="Owens N."/>
            <person name="Weber N.D."/>
            <person name="Virtaneva K."/>
            <person name="Barbian K."/>
            <person name="Babar A."/>
            <person name="Rosenke K."/>
        </authorList>
    </citation>
    <scope>NUCLEOTIDE SEQUENCE</scope>
    <source>
        <strain evidence="18">P1</strain>
    </source>
</reference>
<evidence type="ECO:0000313" key="10">
    <source>
        <dbReference type="EMBL" id="AZF68937.1"/>
    </source>
</evidence>
<dbReference type="EMBL" id="CP011055">
    <property type="protein sequence ID" value="AKA74456.1"/>
    <property type="molecule type" value="Genomic_DNA"/>
</dbReference>
<evidence type="ECO:0000313" key="8">
    <source>
        <dbReference type="EMBL" id="AKA77151.1"/>
    </source>
</evidence>
<evidence type="ECO:0000313" key="11">
    <source>
        <dbReference type="EMBL" id="AZF71557.1"/>
    </source>
</evidence>
<gene>
    <name evidence="17" type="ORF">HFC64_02790</name>
    <name evidence="18" type="ORF">SSOP1_1396</name>
    <name evidence="9" type="ORF">SULA_2285</name>
    <name evidence="7" type="ORF">SULB_2286</name>
    <name evidence="8" type="ORF">SULC_2283</name>
    <name evidence="10" type="ORF">SULG_11555</name>
    <name evidence="11" type="ORF">SULH_11555</name>
    <name evidence="12" type="ORF">SULI_11555</name>
    <name evidence="13" type="ORF">SULM_11545</name>
    <name evidence="14" type="ORF">SULN_11545</name>
    <name evidence="15" type="ORF">SULO_11555</name>
    <name evidence="16" type="ORF">SULZ_11550</name>
</gene>
<dbReference type="GO" id="GO:0005886">
    <property type="term" value="C:plasma membrane"/>
    <property type="evidence" value="ECO:0007669"/>
    <property type="project" value="UniProtKB-SubCell"/>
</dbReference>
<dbReference type="KEGG" id="ssoa:SULA_2285"/>
<proteinExistence type="predicted"/>
<dbReference type="PANTHER" id="PTHR22913:SF12">
    <property type="entry name" value="MANNURONAN SYNTHASE"/>
    <property type="match status" value="1"/>
</dbReference>
<dbReference type="GO" id="GO:0030213">
    <property type="term" value="P:hyaluronan biosynthetic process"/>
    <property type="evidence" value="ECO:0007669"/>
    <property type="project" value="TreeGrafter"/>
</dbReference>
<dbReference type="EMBL" id="CP011056">
    <property type="protein sequence ID" value="AKA77151.1"/>
    <property type="molecule type" value="Genomic_DNA"/>
</dbReference>
<dbReference type="Proteomes" id="UP000282269">
    <property type="component" value="Chromosome"/>
</dbReference>
<evidence type="ECO:0000313" key="15">
    <source>
        <dbReference type="EMBL" id="AZF82011.1"/>
    </source>
</evidence>
<dbReference type="Gene3D" id="3.90.550.10">
    <property type="entry name" value="Spore Coat Polysaccharide Biosynthesis Protein SpsA, Chain A"/>
    <property type="match status" value="1"/>
</dbReference>
<dbReference type="OrthoDB" id="43988at2157"/>
<evidence type="ECO:0000256" key="5">
    <source>
        <dbReference type="ARBA" id="ARBA00023136"/>
    </source>
</evidence>
<evidence type="ECO:0000313" key="16">
    <source>
        <dbReference type="EMBL" id="AZF84594.1"/>
    </source>
</evidence>
<name>A0A0E3GTV0_SACSO</name>
<evidence type="ECO:0000313" key="25">
    <source>
        <dbReference type="Proteomes" id="UP000273194"/>
    </source>
</evidence>
<dbReference type="EMBL" id="CP033238">
    <property type="protein sequence ID" value="AZF76800.1"/>
    <property type="molecule type" value="Genomic_DNA"/>
</dbReference>
<dbReference type="Proteomes" id="UP000033085">
    <property type="component" value="Chromosome"/>
</dbReference>
<dbReference type="InterPro" id="IPR029044">
    <property type="entry name" value="Nucleotide-diphossugar_trans"/>
</dbReference>
<feature type="transmembrane region" description="Helical" evidence="6">
    <location>
        <begin position="310"/>
        <end position="330"/>
    </location>
</feature>
<dbReference type="SUPFAM" id="SSF53448">
    <property type="entry name" value="Nucleotide-diphospho-sugar transferases"/>
    <property type="match status" value="1"/>
</dbReference>
<evidence type="ECO:0000313" key="26">
    <source>
        <dbReference type="Proteomes" id="UP000273443"/>
    </source>
</evidence>
<evidence type="ECO:0000313" key="20">
    <source>
        <dbReference type="Proteomes" id="UP000033085"/>
    </source>
</evidence>